<proteinExistence type="predicted"/>
<dbReference type="AlphaFoldDB" id="A0A6I1MIH6"/>
<protein>
    <recommendedName>
        <fullName evidence="1">Heme chaperone HemW</fullName>
    </recommendedName>
</protein>
<dbReference type="GO" id="GO:0003824">
    <property type="term" value="F:catalytic activity"/>
    <property type="evidence" value="ECO:0007669"/>
    <property type="project" value="InterPro"/>
</dbReference>
<reference evidence="7 8" key="1">
    <citation type="submission" date="2019-10" db="EMBL/GenBank/DDBJ databases">
        <title>The Genome Sequence of Clostridium tarantellae Isolated from Fish Brain.</title>
        <authorList>
            <person name="Bano L."/>
            <person name="Kiel M."/>
            <person name="Sales G."/>
            <person name="Doxey A.C."/>
            <person name="Mansfield M.J."/>
            <person name="Schiavone M."/>
            <person name="Rossetto O."/>
            <person name="Pirazzini M."/>
            <person name="Dobrindt U."/>
            <person name="Montecucco C."/>
        </authorList>
    </citation>
    <scope>NUCLEOTIDE SEQUENCE [LARGE SCALE GENOMIC DNA]</scope>
    <source>
        <strain evidence="7 8">DSM 3997</strain>
    </source>
</reference>
<dbReference type="InterPro" id="IPR006638">
    <property type="entry name" value="Elp3/MiaA/NifB-like_rSAM"/>
</dbReference>
<keyword evidence="8" id="KW-1185">Reference proteome</keyword>
<dbReference type="GO" id="GO:0051539">
    <property type="term" value="F:4 iron, 4 sulfur cluster binding"/>
    <property type="evidence" value="ECO:0007669"/>
    <property type="project" value="TreeGrafter"/>
</dbReference>
<organism evidence="7 8">
    <name type="scientific">Clostridium tarantellae</name>
    <dbReference type="NCBI Taxonomy" id="39493"/>
    <lineage>
        <taxon>Bacteria</taxon>
        <taxon>Bacillati</taxon>
        <taxon>Bacillota</taxon>
        <taxon>Clostridia</taxon>
        <taxon>Eubacteriales</taxon>
        <taxon>Clostridiaceae</taxon>
        <taxon>Clostridium</taxon>
    </lineage>
</organism>
<evidence type="ECO:0000256" key="1">
    <source>
        <dbReference type="ARBA" id="ARBA00017228"/>
    </source>
</evidence>
<dbReference type="PANTHER" id="PTHR13932">
    <property type="entry name" value="COPROPORPHYRINIGEN III OXIDASE"/>
    <property type="match status" value="1"/>
</dbReference>
<dbReference type="GO" id="GO:0005737">
    <property type="term" value="C:cytoplasm"/>
    <property type="evidence" value="ECO:0007669"/>
    <property type="project" value="TreeGrafter"/>
</dbReference>
<dbReference type="OrthoDB" id="9808022at2"/>
<evidence type="ECO:0000313" key="8">
    <source>
        <dbReference type="Proteomes" id="UP000430345"/>
    </source>
</evidence>
<evidence type="ECO:0000256" key="4">
    <source>
        <dbReference type="ARBA" id="ARBA00023004"/>
    </source>
</evidence>
<name>A0A6I1MIH6_9CLOT</name>
<gene>
    <name evidence="7" type="ORF">GBZ86_05285</name>
</gene>
<dbReference type="GO" id="GO:0046872">
    <property type="term" value="F:metal ion binding"/>
    <property type="evidence" value="ECO:0007669"/>
    <property type="project" value="UniProtKB-KW"/>
</dbReference>
<dbReference type="RefSeq" id="WP_152888460.1">
    <property type="nucleotide sequence ID" value="NZ_WHJC01000045.1"/>
</dbReference>
<dbReference type="InterPro" id="IPR058240">
    <property type="entry name" value="rSAM_sf"/>
</dbReference>
<dbReference type="InterPro" id="IPR007197">
    <property type="entry name" value="rSAM"/>
</dbReference>
<dbReference type="SMART" id="SM00729">
    <property type="entry name" value="Elp3"/>
    <property type="match status" value="1"/>
</dbReference>
<feature type="domain" description="Radical SAM core" evidence="6">
    <location>
        <begin position="28"/>
        <end position="252"/>
    </location>
</feature>
<evidence type="ECO:0000256" key="5">
    <source>
        <dbReference type="ARBA" id="ARBA00023014"/>
    </source>
</evidence>
<dbReference type="SUPFAM" id="SSF102114">
    <property type="entry name" value="Radical SAM enzymes"/>
    <property type="match status" value="1"/>
</dbReference>
<dbReference type="InterPro" id="IPR034505">
    <property type="entry name" value="Coproporphyrinogen-III_oxidase"/>
</dbReference>
<dbReference type="PROSITE" id="PS51918">
    <property type="entry name" value="RADICAL_SAM"/>
    <property type="match status" value="1"/>
</dbReference>
<keyword evidence="4" id="KW-0408">Iron</keyword>
<keyword evidence="2" id="KW-0949">S-adenosyl-L-methionine</keyword>
<comment type="caution">
    <text evidence="7">The sequence shown here is derived from an EMBL/GenBank/DDBJ whole genome shotgun (WGS) entry which is preliminary data.</text>
</comment>
<dbReference type="PANTHER" id="PTHR13932:SF5">
    <property type="entry name" value="RADICAL S-ADENOSYL METHIONINE DOMAIN-CONTAINING PROTEIN 1, MITOCHONDRIAL"/>
    <property type="match status" value="1"/>
</dbReference>
<evidence type="ECO:0000256" key="3">
    <source>
        <dbReference type="ARBA" id="ARBA00022723"/>
    </source>
</evidence>
<dbReference type="CDD" id="cd01335">
    <property type="entry name" value="Radical_SAM"/>
    <property type="match status" value="1"/>
</dbReference>
<dbReference type="Pfam" id="PF04055">
    <property type="entry name" value="Radical_SAM"/>
    <property type="match status" value="1"/>
</dbReference>
<dbReference type="EMBL" id="WHJC01000045">
    <property type="protein sequence ID" value="MPQ43175.1"/>
    <property type="molecule type" value="Genomic_DNA"/>
</dbReference>
<sequence>MISNFLRVVLARSFQPIKFTQVGAKDIDTEVEEIGLYIHIPFCKTLCSFCPYNKVVYNKALAEKYYYALLKEIDLIGNYYKGKKVISLYFGGGTPALMIEYMEGILSKVREFFYIKESIAIELHPKDINSELMNKLRFIGFDMVSIGIQSFGEKELNTLGREYINGEEKVKFAKEAGFRVIDVDLIFGIKGQSEERLTRDFEKAFKSGATQVSTYPFIDFSYANNKHKPLKTKEKKKLLNVLENISSEMNLERTAVWTFGKKGVEKYSSITRDTYIGFGPSAATLTNSSFKINTFSVEEYINCLNKDQNPKMLTMNFSKRIRGLYWLFWNAYTLKLNNEIYTQLFNSDLEKDFYVELKISRMLGLISKNSKEYELTSRGTYLYHILEQHYTHQYIDKTWNVCRKEPWVKEIQLY</sequence>
<evidence type="ECO:0000313" key="7">
    <source>
        <dbReference type="EMBL" id="MPQ43175.1"/>
    </source>
</evidence>
<evidence type="ECO:0000256" key="2">
    <source>
        <dbReference type="ARBA" id="ARBA00022691"/>
    </source>
</evidence>
<dbReference type="Gene3D" id="3.20.20.70">
    <property type="entry name" value="Aldolase class I"/>
    <property type="match status" value="1"/>
</dbReference>
<keyword evidence="3" id="KW-0479">Metal-binding</keyword>
<dbReference type="SFLD" id="SFLDG01065">
    <property type="entry name" value="anaerobic_coproporphyrinogen-I"/>
    <property type="match status" value="1"/>
</dbReference>
<accession>A0A6I1MIH6</accession>
<dbReference type="GO" id="GO:0006779">
    <property type="term" value="P:porphyrin-containing compound biosynthetic process"/>
    <property type="evidence" value="ECO:0007669"/>
    <property type="project" value="TreeGrafter"/>
</dbReference>
<evidence type="ECO:0000259" key="6">
    <source>
        <dbReference type="PROSITE" id="PS51918"/>
    </source>
</evidence>
<keyword evidence="5" id="KW-0411">Iron-sulfur</keyword>
<dbReference type="InterPro" id="IPR013785">
    <property type="entry name" value="Aldolase_TIM"/>
</dbReference>
<dbReference type="Proteomes" id="UP000430345">
    <property type="component" value="Unassembled WGS sequence"/>
</dbReference>
<dbReference type="SFLD" id="SFLDS00029">
    <property type="entry name" value="Radical_SAM"/>
    <property type="match status" value="1"/>
</dbReference>